<dbReference type="GO" id="GO:0042274">
    <property type="term" value="P:ribosomal small subunit biogenesis"/>
    <property type="evidence" value="ECO:0007669"/>
    <property type="project" value="UniProtKB-UniRule"/>
</dbReference>
<keyword evidence="2 5" id="KW-0690">Ribosome biogenesis</keyword>
<keyword evidence="3 5" id="KW-0698">rRNA processing</keyword>
<dbReference type="Gene3D" id="2.40.30.60">
    <property type="entry name" value="RimM"/>
    <property type="match status" value="1"/>
</dbReference>
<dbReference type="PANTHER" id="PTHR33692:SF1">
    <property type="entry name" value="RIBOSOME MATURATION FACTOR RIMM"/>
    <property type="match status" value="1"/>
</dbReference>
<sequence>MSRPTRFLAVGRVRKPHGVHGELLVEILTDFPQRLAVGVSVGVGQAEPEQFFTVKSVRLHKGAWLLKLSECTRREQADSFREQYLFLPEQEREALPANYYYEHELAGLRCLLLDGREAGTVQRLEAGPAGAWLVVLQGEREVLVPFVSPIVVRVDLEQGCVLLDPPEGLLFGDAL</sequence>
<dbReference type="InterPro" id="IPR036976">
    <property type="entry name" value="RimM_N_sf"/>
</dbReference>
<feature type="domain" description="RimM N-terminal" evidence="6">
    <location>
        <begin position="10"/>
        <end position="90"/>
    </location>
</feature>
<dbReference type="InterPro" id="IPR002676">
    <property type="entry name" value="RimM_N"/>
</dbReference>
<evidence type="ECO:0000313" key="8">
    <source>
        <dbReference type="EMBL" id="HET46582.1"/>
    </source>
</evidence>
<organism evidence="8">
    <name type="scientific">Thermoanaerobaculum aquaticum</name>
    <dbReference type="NCBI Taxonomy" id="1312852"/>
    <lineage>
        <taxon>Bacteria</taxon>
        <taxon>Pseudomonadati</taxon>
        <taxon>Acidobacteriota</taxon>
        <taxon>Thermoanaerobaculia</taxon>
        <taxon>Thermoanaerobaculales</taxon>
        <taxon>Thermoanaerobaculaceae</taxon>
        <taxon>Thermoanaerobaculum</taxon>
    </lineage>
</organism>
<reference evidence="8" key="1">
    <citation type="journal article" date="2020" name="mSystems">
        <title>Genome- and Community-Level Interaction Insights into Carbon Utilization and Element Cycling Functions of Hydrothermarchaeota in Hydrothermal Sediment.</title>
        <authorList>
            <person name="Zhou Z."/>
            <person name="Liu Y."/>
            <person name="Xu W."/>
            <person name="Pan J."/>
            <person name="Luo Z.H."/>
            <person name="Li M."/>
        </authorList>
    </citation>
    <scope>NUCLEOTIDE SEQUENCE [LARGE SCALE GENOMIC DNA]</scope>
    <source>
        <strain evidence="8">SpSt-299</strain>
    </source>
</reference>
<dbReference type="AlphaFoldDB" id="A0A7C2NHZ1"/>
<dbReference type="PANTHER" id="PTHR33692">
    <property type="entry name" value="RIBOSOME MATURATION FACTOR RIMM"/>
    <property type="match status" value="1"/>
</dbReference>
<evidence type="ECO:0000256" key="4">
    <source>
        <dbReference type="ARBA" id="ARBA00023186"/>
    </source>
</evidence>
<dbReference type="SUPFAM" id="SSF50447">
    <property type="entry name" value="Translation proteins"/>
    <property type="match status" value="1"/>
</dbReference>
<keyword evidence="4 5" id="KW-0143">Chaperone</keyword>
<evidence type="ECO:0000259" key="6">
    <source>
        <dbReference type="Pfam" id="PF01782"/>
    </source>
</evidence>
<accession>A0A7C2NHZ1</accession>
<evidence type="ECO:0000259" key="7">
    <source>
        <dbReference type="Pfam" id="PF24986"/>
    </source>
</evidence>
<feature type="domain" description="Ribosome maturation factor RimM PRC barrel" evidence="7">
    <location>
        <begin position="103"/>
        <end position="169"/>
    </location>
</feature>
<dbReference type="GO" id="GO:0043022">
    <property type="term" value="F:ribosome binding"/>
    <property type="evidence" value="ECO:0007669"/>
    <property type="project" value="InterPro"/>
</dbReference>
<dbReference type="InterPro" id="IPR011033">
    <property type="entry name" value="PRC_barrel-like_sf"/>
</dbReference>
<comment type="function">
    <text evidence="5">An accessory protein needed during the final step in the assembly of 30S ribosomal subunit, possibly for assembly of the head region. Essential for efficient processing of 16S rRNA. May be needed both before and after RbfA during the maturation of 16S rRNA. It has affinity for free ribosomal 30S subunits but not for 70S ribosomes.</text>
</comment>
<dbReference type="RefSeq" id="WP_053334853.1">
    <property type="nucleotide sequence ID" value="NZ_JMFG01000008.1"/>
</dbReference>
<proteinExistence type="inferred from homology"/>
<evidence type="ECO:0000256" key="3">
    <source>
        <dbReference type="ARBA" id="ARBA00022552"/>
    </source>
</evidence>
<comment type="subcellular location">
    <subcellularLocation>
        <location evidence="5">Cytoplasm</location>
    </subcellularLocation>
</comment>
<dbReference type="NCBIfam" id="TIGR02273">
    <property type="entry name" value="16S_RimM"/>
    <property type="match status" value="1"/>
</dbReference>
<dbReference type="OrthoDB" id="9810331at2"/>
<dbReference type="Pfam" id="PF24986">
    <property type="entry name" value="PRC_RimM"/>
    <property type="match status" value="1"/>
</dbReference>
<dbReference type="Gene3D" id="2.30.30.240">
    <property type="entry name" value="PRC-barrel domain"/>
    <property type="match status" value="1"/>
</dbReference>
<comment type="caution">
    <text evidence="8">The sequence shown here is derived from an EMBL/GenBank/DDBJ whole genome shotgun (WGS) entry which is preliminary data.</text>
</comment>
<dbReference type="GO" id="GO:0005737">
    <property type="term" value="C:cytoplasm"/>
    <property type="evidence" value="ECO:0007669"/>
    <property type="project" value="UniProtKB-SubCell"/>
</dbReference>
<dbReference type="InterPro" id="IPR011961">
    <property type="entry name" value="RimM"/>
</dbReference>
<dbReference type="InterPro" id="IPR009000">
    <property type="entry name" value="Transl_B-barrel_sf"/>
</dbReference>
<name>A0A7C2NHZ1_9BACT</name>
<comment type="similarity">
    <text evidence="5">Belongs to the RimM family.</text>
</comment>
<comment type="subunit">
    <text evidence="5">Binds ribosomal protein uS19.</text>
</comment>
<dbReference type="InterPro" id="IPR056792">
    <property type="entry name" value="PRC_RimM"/>
</dbReference>
<keyword evidence="1 5" id="KW-0963">Cytoplasm</keyword>
<dbReference type="HAMAP" id="MF_00014">
    <property type="entry name" value="Ribosome_mat_RimM"/>
    <property type="match status" value="1"/>
</dbReference>
<evidence type="ECO:0000256" key="2">
    <source>
        <dbReference type="ARBA" id="ARBA00022517"/>
    </source>
</evidence>
<dbReference type="Pfam" id="PF01782">
    <property type="entry name" value="RimM"/>
    <property type="match status" value="1"/>
</dbReference>
<protein>
    <recommendedName>
        <fullName evidence="5">Ribosome maturation factor RimM</fullName>
    </recommendedName>
</protein>
<comment type="domain">
    <text evidence="5">The PRC barrel domain binds ribosomal protein uS19.</text>
</comment>
<dbReference type="GO" id="GO:0006364">
    <property type="term" value="P:rRNA processing"/>
    <property type="evidence" value="ECO:0007669"/>
    <property type="project" value="UniProtKB-UniRule"/>
</dbReference>
<dbReference type="SUPFAM" id="SSF50346">
    <property type="entry name" value="PRC-barrel domain"/>
    <property type="match status" value="1"/>
</dbReference>
<dbReference type="GO" id="GO:0005840">
    <property type="term" value="C:ribosome"/>
    <property type="evidence" value="ECO:0007669"/>
    <property type="project" value="InterPro"/>
</dbReference>
<evidence type="ECO:0000256" key="5">
    <source>
        <dbReference type="HAMAP-Rule" id="MF_00014"/>
    </source>
</evidence>
<gene>
    <name evidence="5 8" type="primary">rimM</name>
    <name evidence="8" type="ORF">ENQ31_00215</name>
</gene>
<dbReference type="EMBL" id="DSMR01000013">
    <property type="protein sequence ID" value="HET46582.1"/>
    <property type="molecule type" value="Genomic_DNA"/>
</dbReference>
<evidence type="ECO:0000256" key="1">
    <source>
        <dbReference type="ARBA" id="ARBA00022490"/>
    </source>
</evidence>